<dbReference type="AlphaFoldDB" id="A0AAV4ND99"/>
<organism evidence="1 2">
    <name type="scientific">Caerostris extrusa</name>
    <name type="common">Bark spider</name>
    <name type="synonym">Caerostris bankana</name>
    <dbReference type="NCBI Taxonomy" id="172846"/>
    <lineage>
        <taxon>Eukaryota</taxon>
        <taxon>Metazoa</taxon>
        <taxon>Ecdysozoa</taxon>
        <taxon>Arthropoda</taxon>
        <taxon>Chelicerata</taxon>
        <taxon>Arachnida</taxon>
        <taxon>Araneae</taxon>
        <taxon>Araneomorphae</taxon>
        <taxon>Entelegynae</taxon>
        <taxon>Araneoidea</taxon>
        <taxon>Araneidae</taxon>
        <taxon>Caerostris</taxon>
    </lineage>
</organism>
<evidence type="ECO:0000313" key="1">
    <source>
        <dbReference type="EMBL" id="GIX82727.1"/>
    </source>
</evidence>
<sequence>MLTKLSSYWEDRLLLFLRVGVAQDPGKMIKGDFFIIRKQHPLGNAENPKPRAQPELLLKIKGNRCLVEITDDIFITMRLKLLCQTIHSNTLGISQLIIRGRLLTGGVLSGCFWAAGWVIVRAHWDIDELALGNDNTQGRSRKIGHSQAHVNEPNNSRWFHMDNHATGPANAKFENVSTDRDSTSHSDVTSVWICNATASSNFVDKIVLKIQSEVGRRVYPRHHWKEDIKSELLILEKFLIPKDVKP</sequence>
<comment type="caution">
    <text evidence="1">The sequence shown here is derived from an EMBL/GenBank/DDBJ whole genome shotgun (WGS) entry which is preliminary data.</text>
</comment>
<evidence type="ECO:0000313" key="2">
    <source>
        <dbReference type="Proteomes" id="UP001054945"/>
    </source>
</evidence>
<reference evidence="1 2" key="1">
    <citation type="submission" date="2021-06" db="EMBL/GenBank/DDBJ databases">
        <title>Caerostris extrusa draft genome.</title>
        <authorList>
            <person name="Kono N."/>
            <person name="Arakawa K."/>
        </authorList>
    </citation>
    <scope>NUCLEOTIDE SEQUENCE [LARGE SCALE GENOMIC DNA]</scope>
</reference>
<proteinExistence type="predicted"/>
<protein>
    <submittedName>
        <fullName evidence="1">Uncharacterized protein</fullName>
    </submittedName>
</protein>
<keyword evidence="2" id="KW-1185">Reference proteome</keyword>
<accession>A0AAV4ND99</accession>
<dbReference type="Proteomes" id="UP001054945">
    <property type="component" value="Unassembled WGS sequence"/>
</dbReference>
<dbReference type="EMBL" id="BPLR01020806">
    <property type="protein sequence ID" value="GIX82727.1"/>
    <property type="molecule type" value="Genomic_DNA"/>
</dbReference>
<name>A0AAV4ND99_CAEEX</name>
<gene>
    <name evidence="1" type="ORF">CEXT_488781</name>
</gene>